<evidence type="ECO:0000256" key="1">
    <source>
        <dbReference type="SAM" id="MobiDB-lite"/>
    </source>
</evidence>
<sequence length="61" mass="6643">MTTFLPIAHAGSAVEAALILAPLAVLAAVQLWWGLKKRRAGGTPREEETEPTLDEVMDDKR</sequence>
<name>A0A6J4RI15_9ACTN</name>
<dbReference type="EMBL" id="CADCVR010000006">
    <property type="protein sequence ID" value="CAA9474043.1"/>
    <property type="molecule type" value="Genomic_DNA"/>
</dbReference>
<evidence type="ECO:0000256" key="2">
    <source>
        <dbReference type="SAM" id="Phobius"/>
    </source>
</evidence>
<feature type="region of interest" description="Disordered" evidence="1">
    <location>
        <begin position="38"/>
        <end position="61"/>
    </location>
</feature>
<proteinExistence type="predicted"/>
<evidence type="ECO:0000313" key="3">
    <source>
        <dbReference type="EMBL" id="CAA9474043.1"/>
    </source>
</evidence>
<gene>
    <name evidence="3" type="ORF">AVDCRST_MAG53-81</name>
</gene>
<feature type="transmembrane region" description="Helical" evidence="2">
    <location>
        <begin position="12"/>
        <end position="35"/>
    </location>
</feature>
<keyword evidence="2" id="KW-0472">Membrane</keyword>
<keyword evidence="2" id="KW-0812">Transmembrane</keyword>
<accession>A0A6J4RI15</accession>
<keyword evidence="2" id="KW-1133">Transmembrane helix</keyword>
<feature type="compositionally biased region" description="Acidic residues" evidence="1">
    <location>
        <begin position="47"/>
        <end position="61"/>
    </location>
</feature>
<reference evidence="3" key="1">
    <citation type="submission" date="2020-02" db="EMBL/GenBank/DDBJ databases">
        <authorList>
            <person name="Meier V. D."/>
        </authorList>
    </citation>
    <scope>NUCLEOTIDE SEQUENCE</scope>
    <source>
        <strain evidence="3">AVDCRST_MAG53</strain>
    </source>
</reference>
<organism evidence="3">
    <name type="scientific">uncultured Solirubrobacteraceae bacterium</name>
    <dbReference type="NCBI Taxonomy" id="1162706"/>
    <lineage>
        <taxon>Bacteria</taxon>
        <taxon>Bacillati</taxon>
        <taxon>Actinomycetota</taxon>
        <taxon>Thermoleophilia</taxon>
        <taxon>Solirubrobacterales</taxon>
        <taxon>Solirubrobacteraceae</taxon>
        <taxon>environmental samples</taxon>
    </lineage>
</organism>
<dbReference type="AlphaFoldDB" id="A0A6J4RI15"/>
<protein>
    <submittedName>
        <fullName evidence="3">Uncharacterized protein</fullName>
    </submittedName>
</protein>